<gene>
    <name evidence="1" type="ORF">Tsubulata_009431</name>
</gene>
<accession>A0A9Q0G2A1</accession>
<organism evidence="1 2">
    <name type="scientific">Turnera subulata</name>
    <dbReference type="NCBI Taxonomy" id="218843"/>
    <lineage>
        <taxon>Eukaryota</taxon>
        <taxon>Viridiplantae</taxon>
        <taxon>Streptophyta</taxon>
        <taxon>Embryophyta</taxon>
        <taxon>Tracheophyta</taxon>
        <taxon>Spermatophyta</taxon>
        <taxon>Magnoliopsida</taxon>
        <taxon>eudicotyledons</taxon>
        <taxon>Gunneridae</taxon>
        <taxon>Pentapetalae</taxon>
        <taxon>rosids</taxon>
        <taxon>fabids</taxon>
        <taxon>Malpighiales</taxon>
        <taxon>Passifloraceae</taxon>
        <taxon>Turnera</taxon>
    </lineage>
</organism>
<sequence length="145" mass="16524">MGSLMSGWDSHVPDPKSVKYMRNWSLTKEEIEAFWKLKKKTEEEHLEAISSLSVSIQVGAFDNGGANFQRSRSVPPARRIKTGFMENETEANLEEMMKKTGWWTRSNWAFLNEPPVLERSSNTYTSQFHIANLSNSKGNHGIITS</sequence>
<dbReference type="AlphaFoldDB" id="A0A9Q0G2A1"/>
<reference evidence="1" key="2">
    <citation type="journal article" date="2023" name="Plants (Basel)">
        <title>Annotation of the Turnera subulata (Passifloraceae) Draft Genome Reveals the S-Locus Evolved after the Divergence of Turneroideae from Passifloroideae in a Stepwise Manner.</title>
        <authorList>
            <person name="Henning P.M."/>
            <person name="Roalson E.H."/>
            <person name="Mir W."/>
            <person name="McCubbin A.G."/>
            <person name="Shore J.S."/>
        </authorList>
    </citation>
    <scope>NUCLEOTIDE SEQUENCE</scope>
    <source>
        <strain evidence="1">F60SS</strain>
    </source>
</reference>
<comment type="caution">
    <text evidence="1">The sequence shown here is derived from an EMBL/GenBank/DDBJ whole genome shotgun (WGS) entry which is preliminary data.</text>
</comment>
<protein>
    <submittedName>
        <fullName evidence="1">Uncharacterized protein</fullName>
    </submittedName>
</protein>
<dbReference type="PANTHER" id="PTHR33872">
    <property type="entry name" value="DNA POLYMERASE EPSILON CATALYTIC SUBUNIT A"/>
    <property type="match status" value="1"/>
</dbReference>
<name>A0A9Q0G2A1_9ROSI</name>
<dbReference type="OrthoDB" id="1858881at2759"/>
<evidence type="ECO:0000313" key="1">
    <source>
        <dbReference type="EMBL" id="KAJ4842080.1"/>
    </source>
</evidence>
<evidence type="ECO:0000313" key="2">
    <source>
        <dbReference type="Proteomes" id="UP001141552"/>
    </source>
</evidence>
<keyword evidence="2" id="KW-1185">Reference proteome</keyword>
<proteinExistence type="predicted"/>
<reference evidence="1" key="1">
    <citation type="submission" date="2022-02" db="EMBL/GenBank/DDBJ databases">
        <authorList>
            <person name="Henning P.M."/>
            <person name="McCubbin A.G."/>
            <person name="Shore J.S."/>
        </authorList>
    </citation>
    <scope>NUCLEOTIDE SEQUENCE</scope>
    <source>
        <strain evidence="1">F60SS</strain>
        <tissue evidence="1">Leaves</tissue>
    </source>
</reference>
<dbReference type="EMBL" id="JAKUCV010002594">
    <property type="protein sequence ID" value="KAJ4842080.1"/>
    <property type="molecule type" value="Genomic_DNA"/>
</dbReference>
<dbReference type="PANTHER" id="PTHR33872:SF2">
    <property type="entry name" value="DNA POLYMERASE EPSILON CATALYTIC SUBUNIT A"/>
    <property type="match status" value="1"/>
</dbReference>
<dbReference type="Proteomes" id="UP001141552">
    <property type="component" value="Unassembled WGS sequence"/>
</dbReference>